<comment type="catalytic activity">
    <reaction evidence="1">
        <text>Endohydrolysis of (1-&gt;4)-beta-D-xylosidic linkages in xylans.</text>
        <dbReference type="EC" id="3.2.1.8"/>
    </reaction>
</comment>
<feature type="domain" description="GH10" evidence="10">
    <location>
        <begin position="267"/>
        <end position="576"/>
    </location>
</feature>
<protein>
    <recommendedName>
        <fullName evidence="3">endo-1,4-beta-xylanase</fullName>
        <ecNumber evidence="3">3.2.1.8</ecNumber>
    </recommendedName>
</protein>
<evidence type="ECO:0000256" key="9">
    <source>
        <dbReference type="ARBA" id="ARBA00023326"/>
    </source>
</evidence>
<dbReference type="RefSeq" id="WP_283435483.1">
    <property type="nucleotide sequence ID" value="NZ_FXUG01000025.1"/>
</dbReference>
<dbReference type="EC" id="3.2.1.8" evidence="3"/>
<keyword evidence="5" id="KW-0732">Signal</keyword>
<keyword evidence="4" id="KW-0858">Xylan degradation</keyword>
<comment type="caution">
    <text evidence="11">The sequence shown here is derived from an EMBL/GenBank/DDBJ whole genome shotgun (WGS) entry which is preliminary data.</text>
</comment>
<evidence type="ECO:0000256" key="2">
    <source>
        <dbReference type="ARBA" id="ARBA00007495"/>
    </source>
</evidence>
<dbReference type="PROSITE" id="PS51760">
    <property type="entry name" value="GH10_2"/>
    <property type="match status" value="1"/>
</dbReference>
<evidence type="ECO:0000256" key="6">
    <source>
        <dbReference type="ARBA" id="ARBA00022801"/>
    </source>
</evidence>
<dbReference type="Proteomes" id="UP001158067">
    <property type="component" value="Unassembled WGS sequence"/>
</dbReference>
<keyword evidence="12" id="KW-1185">Reference proteome</keyword>
<dbReference type="PANTHER" id="PTHR31490:SF88">
    <property type="entry name" value="BETA-XYLANASE"/>
    <property type="match status" value="1"/>
</dbReference>
<comment type="similarity">
    <text evidence="2">Belongs to the glycosyl hydrolase 10 (cellulase F) family.</text>
</comment>
<dbReference type="InterPro" id="IPR001000">
    <property type="entry name" value="GH10_dom"/>
</dbReference>
<dbReference type="Gene3D" id="3.20.20.80">
    <property type="entry name" value="Glycosidases"/>
    <property type="match status" value="1"/>
</dbReference>
<keyword evidence="7" id="KW-0119">Carbohydrate metabolism</keyword>
<keyword evidence="8" id="KW-0326">Glycosidase</keyword>
<organism evidence="11 12">
    <name type="scientific">Neorhodopirellula lusitana</name>
    <dbReference type="NCBI Taxonomy" id="445327"/>
    <lineage>
        <taxon>Bacteria</taxon>
        <taxon>Pseudomonadati</taxon>
        <taxon>Planctomycetota</taxon>
        <taxon>Planctomycetia</taxon>
        <taxon>Pirellulales</taxon>
        <taxon>Pirellulaceae</taxon>
        <taxon>Neorhodopirellula</taxon>
    </lineage>
</organism>
<sequence>MPLQCVLPVRFSWMVIGPILLTLSSLVTTGFGDEVPVQNAIVAPDGGDDVMSFGPEHPIEFESENVEASGDWVSVKGMPFAQAYSIESDTRFSNRKNMRVRIPIDGPVAKGDVVLLSFWMRRPGAGGQPNAAYLSINADSKSQAFKYYLSAYSDWTQHVRSFQAKAEFDPSQSGLRFQLGEAGQRVQIAGVQLVNYGPDRDITSLPKSTVDYQGRDKDAEWRKEALARIEKIRKGDLTVSVVDSDGKPVSDAQVHIAMTQHAFGFGNAVNSEVLGADEIDFPINPKRQIVVAWDEAQKYRQIVQRYFDRVTFESELRPHVWKLLKSEKGGWVRKNRIFTDSTIPWLMQNNIAARGHYIAWAPMDFNSVEKEFVGNPEGHRAWLWEHMGDVLPETASYVTEWDTINHIIGWGKHTYDKEYGGRQIYAEIMAEARRLAPQATHAINEGMVLPNGYKREPYKEIIRFLNDQGQAPDIVGFMAHFGLSTLTPPEELLQVYDEFAEIAPRLQLSEFDVEAGQDEELQADYYRDVMIATFSHPNFVAIVQWGFWEKMHWKPAAALWRADWSIKPAGEVFVDLVTNQWWTDETVRTDASGECEVRGFHGDYTVSVEHEGKAVSVAVTLAADGNEVRLQLK</sequence>
<evidence type="ECO:0000256" key="7">
    <source>
        <dbReference type="ARBA" id="ARBA00023277"/>
    </source>
</evidence>
<evidence type="ECO:0000313" key="11">
    <source>
        <dbReference type="EMBL" id="SMP78275.1"/>
    </source>
</evidence>
<reference evidence="11 12" key="1">
    <citation type="submission" date="2017-05" db="EMBL/GenBank/DDBJ databases">
        <authorList>
            <person name="Varghese N."/>
            <person name="Submissions S."/>
        </authorList>
    </citation>
    <scope>NUCLEOTIDE SEQUENCE [LARGE SCALE GENOMIC DNA]</scope>
    <source>
        <strain evidence="11 12">DSM 25457</strain>
    </source>
</reference>
<evidence type="ECO:0000313" key="12">
    <source>
        <dbReference type="Proteomes" id="UP001158067"/>
    </source>
</evidence>
<evidence type="ECO:0000256" key="8">
    <source>
        <dbReference type="ARBA" id="ARBA00023295"/>
    </source>
</evidence>
<evidence type="ECO:0000256" key="3">
    <source>
        <dbReference type="ARBA" id="ARBA00012590"/>
    </source>
</evidence>
<dbReference type="InterPro" id="IPR044846">
    <property type="entry name" value="GH10"/>
</dbReference>
<evidence type="ECO:0000256" key="4">
    <source>
        <dbReference type="ARBA" id="ARBA00022651"/>
    </source>
</evidence>
<evidence type="ECO:0000259" key="10">
    <source>
        <dbReference type="PROSITE" id="PS51760"/>
    </source>
</evidence>
<keyword evidence="6" id="KW-0378">Hydrolase</keyword>
<dbReference type="InterPro" id="IPR017853">
    <property type="entry name" value="GH"/>
</dbReference>
<name>A0ABY1QRM4_9BACT</name>
<dbReference type="EMBL" id="FXUG01000025">
    <property type="protein sequence ID" value="SMP78275.1"/>
    <property type="molecule type" value="Genomic_DNA"/>
</dbReference>
<dbReference type="SUPFAM" id="SSF51445">
    <property type="entry name" value="(Trans)glycosidases"/>
    <property type="match status" value="1"/>
</dbReference>
<keyword evidence="9" id="KW-0624">Polysaccharide degradation</keyword>
<dbReference type="PANTHER" id="PTHR31490">
    <property type="entry name" value="GLYCOSYL HYDROLASE"/>
    <property type="match status" value="1"/>
</dbReference>
<accession>A0ABY1QRM4</accession>
<evidence type="ECO:0000256" key="5">
    <source>
        <dbReference type="ARBA" id="ARBA00022729"/>
    </source>
</evidence>
<evidence type="ECO:0000256" key="1">
    <source>
        <dbReference type="ARBA" id="ARBA00000681"/>
    </source>
</evidence>
<gene>
    <name evidence="11" type="ORF">SAMN06265222_12525</name>
</gene>
<proteinExistence type="inferred from homology"/>
<dbReference type="Pfam" id="PF00331">
    <property type="entry name" value="Glyco_hydro_10"/>
    <property type="match status" value="1"/>
</dbReference>